<feature type="compositionally biased region" description="Polar residues" evidence="1">
    <location>
        <begin position="197"/>
        <end position="234"/>
    </location>
</feature>
<feature type="compositionally biased region" description="Gly residues" evidence="1">
    <location>
        <begin position="150"/>
        <end position="162"/>
    </location>
</feature>
<feature type="compositionally biased region" description="Basic and acidic residues" evidence="1">
    <location>
        <begin position="59"/>
        <end position="101"/>
    </location>
</feature>
<gene>
    <name evidence="3" type="ORF">TM35_000571170</name>
</gene>
<reference evidence="3 4" key="1">
    <citation type="submission" date="2017-03" db="EMBL/GenBank/DDBJ databases">
        <title>An alternative strategy for trypanosome survival in the mammalian bloodstream revealed through genome and transcriptome analysis of the ubiquitous bovine parasite Trypanosoma (Megatrypanum) theileri.</title>
        <authorList>
            <person name="Kelly S."/>
            <person name="Ivens A."/>
            <person name="Mott A."/>
            <person name="O'Neill E."/>
            <person name="Emms D."/>
            <person name="Macleod O."/>
            <person name="Voorheis P."/>
            <person name="Matthews J."/>
            <person name="Matthews K."/>
            <person name="Carrington M."/>
        </authorList>
    </citation>
    <scope>NUCLEOTIDE SEQUENCE [LARGE SCALE GENOMIC DNA]</scope>
    <source>
        <strain evidence="3">Edinburgh</strain>
    </source>
</reference>
<sequence length="316" mass="31798">MVMMRYVLCILALLLSCACVHVLAEEVPAADLSDQVPDTESETKILVVTGDGNCPPGTERLDDNTCQKKTEVPPKVPEAPKEVVPEKKVPVVPPEVRESHLEQTPSQGERNGHGNGVSDAGPRGEVGVPGTVTPAVEGEAEHSEDQSHGTQGGKGPGTGVGGASPSTLDNPTAAAPGAGTTSGVGSSPSGSVGTASDGHSGNSGSSPTGETTSNQGNKATQPSTAVSPTNSATGSEVGDNAALTENGNTSEGTESKNNQEEVAANTDTTTTTTTLPPELTNNKKGDADSSSSISSSVWVRVPLLIVVTLACILVVC</sequence>
<comment type="caution">
    <text evidence="3">The sequence shown here is derived from an EMBL/GenBank/DDBJ whole genome shotgun (WGS) entry which is preliminary data.</text>
</comment>
<protein>
    <recommendedName>
        <fullName evidence="5">Mucin TcMUCII</fullName>
    </recommendedName>
</protein>
<name>A0A1X0NHY3_9TRYP</name>
<dbReference type="EMBL" id="NBCO01000057">
    <property type="protein sequence ID" value="ORC83789.1"/>
    <property type="molecule type" value="Genomic_DNA"/>
</dbReference>
<feature type="compositionally biased region" description="Low complexity" evidence="1">
    <location>
        <begin position="171"/>
        <end position="196"/>
    </location>
</feature>
<keyword evidence="4" id="KW-1185">Reference proteome</keyword>
<dbReference type="PROSITE" id="PS51257">
    <property type="entry name" value="PROKAR_LIPOPROTEIN"/>
    <property type="match status" value="1"/>
</dbReference>
<accession>A0A1X0NHY3</accession>
<dbReference type="OrthoDB" id="6359008at2759"/>
<evidence type="ECO:0000313" key="3">
    <source>
        <dbReference type="EMBL" id="ORC83789.1"/>
    </source>
</evidence>
<feature type="chain" id="PRO_5012213650" description="Mucin TcMUCII" evidence="2">
    <location>
        <begin position="25"/>
        <end position="316"/>
    </location>
</feature>
<dbReference type="RefSeq" id="XP_028877855.1">
    <property type="nucleotide sequence ID" value="XM_029030856.1"/>
</dbReference>
<dbReference type="Proteomes" id="UP000192257">
    <property type="component" value="Unassembled WGS sequence"/>
</dbReference>
<dbReference type="VEuPathDB" id="TriTrypDB:TM35_000571170"/>
<feature type="compositionally biased region" description="Polar residues" evidence="1">
    <location>
        <begin position="243"/>
        <end position="252"/>
    </location>
</feature>
<evidence type="ECO:0000313" key="4">
    <source>
        <dbReference type="Proteomes" id="UP000192257"/>
    </source>
</evidence>
<proteinExistence type="predicted"/>
<keyword evidence="2" id="KW-0732">Signal</keyword>
<organism evidence="3 4">
    <name type="scientific">Trypanosoma theileri</name>
    <dbReference type="NCBI Taxonomy" id="67003"/>
    <lineage>
        <taxon>Eukaryota</taxon>
        <taxon>Discoba</taxon>
        <taxon>Euglenozoa</taxon>
        <taxon>Kinetoplastea</taxon>
        <taxon>Metakinetoplastina</taxon>
        <taxon>Trypanosomatida</taxon>
        <taxon>Trypanosomatidae</taxon>
        <taxon>Trypanosoma</taxon>
    </lineage>
</organism>
<evidence type="ECO:0008006" key="5">
    <source>
        <dbReference type="Google" id="ProtNLM"/>
    </source>
</evidence>
<dbReference type="GeneID" id="39990636"/>
<feature type="signal peptide" evidence="2">
    <location>
        <begin position="1"/>
        <end position="24"/>
    </location>
</feature>
<dbReference type="Gene3D" id="2.60.120.1540">
    <property type="match status" value="1"/>
</dbReference>
<evidence type="ECO:0000256" key="1">
    <source>
        <dbReference type="SAM" id="MobiDB-lite"/>
    </source>
</evidence>
<feature type="region of interest" description="Disordered" evidence="1">
    <location>
        <begin position="51"/>
        <end position="293"/>
    </location>
</feature>
<evidence type="ECO:0000256" key="2">
    <source>
        <dbReference type="SAM" id="SignalP"/>
    </source>
</evidence>
<dbReference type="AlphaFoldDB" id="A0A1X0NHY3"/>